<evidence type="ECO:0000313" key="3">
    <source>
        <dbReference type="Proteomes" id="UP001386955"/>
    </source>
</evidence>
<accession>A0AAN9WZ96</accession>
<evidence type="ECO:0000313" key="2">
    <source>
        <dbReference type="EMBL" id="KAK7383145.1"/>
    </source>
</evidence>
<protein>
    <submittedName>
        <fullName evidence="2">Uncharacterized protein</fullName>
    </submittedName>
</protein>
<feature type="region of interest" description="Disordered" evidence="1">
    <location>
        <begin position="128"/>
        <end position="150"/>
    </location>
</feature>
<gene>
    <name evidence="2" type="ORF">VNO78_28816</name>
</gene>
<comment type="caution">
    <text evidence="2">The sequence shown here is derived from an EMBL/GenBank/DDBJ whole genome shotgun (WGS) entry which is preliminary data.</text>
</comment>
<sequence>MMLPLCPNLCITNLWTPFSNPLRAIIMRLSVSPLCALYPINSPKLVFMTAPNSNRASHKSFHPTMHFNSYVTNRIDTITITHLFPASHYAYLGSLRTNFTFHTQRRLRPMSHGCNNILDDLDDIKEGGEHARNVEEAKEDGKMGSLENKD</sequence>
<proteinExistence type="predicted"/>
<dbReference type="AlphaFoldDB" id="A0AAN9WZ96"/>
<organism evidence="2 3">
    <name type="scientific">Psophocarpus tetragonolobus</name>
    <name type="common">Winged bean</name>
    <name type="synonym">Dolichos tetragonolobus</name>
    <dbReference type="NCBI Taxonomy" id="3891"/>
    <lineage>
        <taxon>Eukaryota</taxon>
        <taxon>Viridiplantae</taxon>
        <taxon>Streptophyta</taxon>
        <taxon>Embryophyta</taxon>
        <taxon>Tracheophyta</taxon>
        <taxon>Spermatophyta</taxon>
        <taxon>Magnoliopsida</taxon>
        <taxon>eudicotyledons</taxon>
        <taxon>Gunneridae</taxon>
        <taxon>Pentapetalae</taxon>
        <taxon>rosids</taxon>
        <taxon>fabids</taxon>
        <taxon>Fabales</taxon>
        <taxon>Fabaceae</taxon>
        <taxon>Papilionoideae</taxon>
        <taxon>50 kb inversion clade</taxon>
        <taxon>NPAAA clade</taxon>
        <taxon>indigoferoid/millettioid clade</taxon>
        <taxon>Phaseoleae</taxon>
        <taxon>Psophocarpus</taxon>
    </lineage>
</organism>
<reference evidence="2 3" key="1">
    <citation type="submission" date="2024-01" db="EMBL/GenBank/DDBJ databases">
        <title>The genomes of 5 underutilized Papilionoideae crops provide insights into root nodulation and disease resistanc.</title>
        <authorList>
            <person name="Jiang F."/>
        </authorList>
    </citation>
    <scope>NUCLEOTIDE SEQUENCE [LARGE SCALE GENOMIC DNA]</scope>
    <source>
        <strain evidence="2">DUOXIRENSHENG_FW03</strain>
        <tissue evidence="2">Leaves</tissue>
    </source>
</reference>
<dbReference type="Proteomes" id="UP001386955">
    <property type="component" value="Unassembled WGS sequence"/>
</dbReference>
<name>A0AAN9WZ96_PSOTE</name>
<evidence type="ECO:0000256" key="1">
    <source>
        <dbReference type="SAM" id="MobiDB-lite"/>
    </source>
</evidence>
<keyword evidence="3" id="KW-1185">Reference proteome</keyword>
<dbReference type="EMBL" id="JAYMYS010000008">
    <property type="protein sequence ID" value="KAK7383145.1"/>
    <property type="molecule type" value="Genomic_DNA"/>
</dbReference>